<name>A0ABQ2EQ04_9DEIO</name>
<dbReference type="Pfam" id="PF01289">
    <property type="entry name" value="Thiol_cytolysin"/>
    <property type="match status" value="1"/>
</dbReference>
<dbReference type="RefSeq" id="WP_189004691.1">
    <property type="nucleotide sequence ID" value="NZ_BMPP01000002.1"/>
</dbReference>
<protein>
    <submittedName>
        <fullName evidence="1">Uncharacterized protein</fullName>
    </submittedName>
</protein>
<evidence type="ECO:0000313" key="2">
    <source>
        <dbReference type="Proteomes" id="UP000647587"/>
    </source>
</evidence>
<sequence length="565" mass="61413">MTDLSPPARFRAASAHAGWTRRATCLLVMTASVHSWGGAQVRPLPVQPVQPVRPAPTIVQPLRPLPIARPMTLRQLDQLPRAELMNMITQAQIQFTQIPRRTFIIPVIASPITKVGAPVNVVQNTPGGPMACSVQRYSLRAAPPEHAMKTLDQDKLWVGSLVRTAGLELGSMTAINIPEERRHPYRITSTLPVVSGSATIQPHQTAYNLAVAGVRQGMVGNPFGSTVRYERTEQSSAETSALKLGLKAGGIGYSVKAAGSYSTENRQNRVSAVFVQNAFTMNADLGGRTAAEAFLKSPTAEDLAAVTGPSASAAYIDSITYGRLLFVEMTSSYTSQQMKAALDASYSGASASVQAEAEKVLSDSRFNVYAAGGNEQAIVDLIRTQKLAQYFQNTSDPRTLVPISFTARNFMDGTYAASSSTGEFAESVCNPNSVKATVRVSYRSIEPEDNRYDDVYGEVAVNGTQIWRLGSGDRVDLYKGQTLNLNGLSSPLTLNYGETRTMTLVGRLMDWDMTGDDVIGMWNEVIDLRAVAEELRSTDLVRREFRKRGSDDADGVMIVEFIRNN</sequence>
<gene>
    <name evidence="1" type="ORF">GCM10008955_07590</name>
</gene>
<reference evidence="2" key="1">
    <citation type="journal article" date="2019" name="Int. J. Syst. Evol. Microbiol.">
        <title>The Global Catalogue of Microorganisms (GCM) 10K type strain sequencing project: providing services to taxonomists for standard genome sequencing and annotation.</title>
        <authorList>
            <consortium name="The Broad Institute Genomics Platform"/>
            <consortium name="The Broad Institute Genome Sequencing Center for Infectious Disease"/>
            <person name="Wu L."/>
            <person name="Ma J."/>
        </authorList>
    </citation>
    <scope>NUCLEOTIDE SEQUENCE [LARGE SCALE GENOMIC DNA]</scope>
    <source>
        <strain evidence="2">JCM 30331</strain>
    </source>
</reference>
<dbReference type="InterPro" id="IPR036363">
    <property type="entry name" value="Thiol_cytolysin_ab_sf"/>
</dbReference>
<accession>A0ABQ2EQ04</accession>
<dbReference type="Proteomes" id="UP000647587">
    <property type="component" value="Unassembled WGS sequence"/>
</dbReference>
<keyword evidence="2" id="KW-1185">Reference proteome</keyword>
<evidence type="ECO:0000313" key="1">
    <source>
        <dbReference type="EMBL" id="GGK16651.1"/>
    </source>
</evidence>
<proteinExistence type="predicted"/>
<dbReference type="EMBL" id="BMPP01000002">
    <property type="protein sequence ID" value="GGK16651.1"/>
    <property type="molecule type" value="Genomic_DNA"/>
</dbReference>
<dbReference type="Gene3D" id="3.90.840.10">
    <property type="entry name" value="Thiol-activated cytolysin superfamily/Thiol-activated cytolysin, alpha-beta domain"/>
    <property type="match status" value="1"/>
</dbReference>
<organism evidence="1 2">
    <name type="scientific">Deinococcus malanensis</name>
    <dbReference type="NCBI Taxonomy" id="1706855"/>
    <lineage>
        <taxon>Bacteria</taxon>
        <taxon>Thermotogati</taxon>
        <taxon>Deinococcota</taxon>
        <taxon>Deinococci</taxon>
        <taxon>Deinococcales</taxon>
        <taxon>Deinococcaceae</taxon>
        <taxon>Deinococcus</taxon>
    </lineage>
</organism>
<dbReference type="InterPro" id="IPR036359">
    <property type="entry name" value="Thiol_cytolysin_sf"/>
</dbReference>
<dbReference type="SUPFAM" id="SSF56978">
    <property type="entry name" value="Perfringolysin"/>
    <property type="match status" value="1"/>
</dbReference>
<dbReference type="InterPro" id="IPR001869">
    <property type="entry name" value="Thiol_cytolysin"/>
</dbReference>
<comment type="caution">
    <text evidence="1">The sequence shown here is derived from an EMBL/GenBank/DDBJ whole genome shotgun (WGS) entry which is preliminary data.</text>
</comment>
<dbReference type="Gene3D" id="3.40.30.40">
    <property type="entry name" value="Perfringolysin"/>
    <property type="match status" value="1"/>
</dbReference>
<dbReference type="Gene3D" id="3.30.1040.20">
    <property type="match status" value="1"/>
</dbReference>